<feature type="domain" description="HTH bat-type" evidence="1">
    <location>
        <begin position="102"/>
        <end position="154"/>
    </location>
</feature>
<dbReference type="RefSeq" id="WP_011848988.1">
    <property type="nucleotide sequence ID" value="NC_009073.1"/>
</dbReference>
<dbReference type="GeneID" id="4909750"/>
<evidence type="ECO:0000313" key="3">
    <source>
        <dbReference type="Proteomes" id="UP000001431"/>
    </source>
</evidence>
<name>A3MSW4_PYRCJ</name>
<dbReference type="Proteomes" id="UP000001431">
    <property type="component" value="Chromosome"/>
</dbReference>
<dbReference type="EMBL" id="CP000561">
    <property type="protein sequence ID" value="ABO07731.1"/>
    <property type="molecule type" value="Genomic_DNA"/>
</dbReference>
<sequence length="167" mass="18397">MALRLTISFKYGDGSVCGEVVGVNMGHVLLADQSLTRVKCEPCEVVAEYGAAVVGGRICGGRAELILIANAYQISRILRELHYRGLQPRVIGRAKYIRDPQLTEDQLKLVELAYRLGYFDDGRKISLKELAAVAGISPSAADRKLRRALRKIVEFYLSRFGRGDLGG</sequence>
<dbReference type="PANTHER" id="PTHR34236:SF2">
    <property type="entry name" value="HTH BAT-TYPE DOMAIN-CONTAINING PROTEIN"/>
    <property type="match status" value="1"/>
</dbReference>
<proteinExistence type="predicted"/>
<keyword evidence="3" id="KW-1185">Reference proteome</keyword>
<dbReference type="KEGG" id="pcl:Pcal_0295"/>
<dbReference type="OrthoDB" id="202021at2157"/>
<dbReference type="STRING" id="410359.Pcal_0295"/>
<protein>
    <submittedName>
        <fullName evidence="2">Bacterio-opsin activator, HTH domain protein</fullName>
    </submittedName>
</protein>
<gene>
    <name evidence="2" type="ordered locus">Pcal_0295</name>
</gene>
<evidence type="ECO:0000313" key="2">
    <source>
        <dbReference type="EMBL" id="ABO07731.1"/>
    </source>
</evidence>
<dbReference type="Pfam" id="PF04967">
    <property type="entry name" value="HTH_10"/>
    <property type="match status" value="1"/>
</dbReference>
<dbReference type="PANTHER" id="PTHR34236">
    <property type="entry name" value="DIMETHYL SULFOXIDE REDUCTASE TRANSCRIPTIONAL ACTIVATOR"/>
    <property type="match status" value="1"/>
</dbReference>
<evidence type="ECO:0000259" key="1">
    <source>
        <dbReference type="Pfam" id="PF04967"/>
    </source>
</evidence>
<dbReference type="eggNOG" id="arCOG02271">
    <property type="taxonomic scope" value="Archaea"/>
</dbReference>
<organism evidence="2 3">
    <name type="scientific">Pyrobaculum calidifontis (strain DSM 21063 / JCM 11548 / VA1)</name>
    <dbReference type="NCBI Taxonomy" id="410359"/>
    <lineage>
        <taxon>Archaea</taxon>
        <taxon>Thermoproteota</taxon>
        <taxon>Thermoprotei</taxon>
        <taxon>Thermoproteales</taxon>
        <taxon>Thermoproteaceae</taxon>
        <taxon>Pyrobaculum</taxon>
    </lineage>
</organism>
<dbReference type="InterPro" id="IPR007050">
    <property type="entry name" value="HTH_bacterioopsin"/>
</dbReference>
<accession>A3MSW4</accession>
<dbReference type="HOGENOM" id="CLU_1599082_0_0_2"/>
<dbReference type="SUPFAM" id="SSF88659">
    <property type="entry name" value="Sigma3 and sigma4 domains of RNA polymerase sigma factors"/>
    <property type="match status" value="1"/>
</dbReference>
<dbReference type="AlphaFoldDB" id="A3MSW4"/>
<dbReference type="InterPro" id="IPR013324">
    <property type="entry name" value="RNA_pol_sigma_r3/r4-like"/>
</dbReference>
<reference evidence="2" key="1">
    <citation type="submission" date="2007-02" db="EMBL/GenBank/DDBJ databases">
        <title>Complete sequence of Pyrobaculum calidifontis JCM 11548.</title>
        <authorList>
            <consortium name="US DOE Joint Genome Institute"/>
            <person name="Copeland A."/>
            <person name="Lucas S."/>
            <person name="Lapidus A."/>
            <person name="Barry K."/>
            <person name="Glavina del Rio T."/>
            <person name="Dalin E."/>
            <person name="Tice H."/>
            <person name="Pitluck S."/>
            <person name="Chain P."/>
            <person name="Malfatti S."/>
            <person name="Shin M."/>
            <person name="Vergez L."/>
            <person name="Schmutz J."/>
            <person name="Larimer F."/>
            <person name="Land M."/>
            <person name="Hauser L."/>
            <person name="Kyrpides N."/>
            <person name="Mikhailova N."/>
            <person name="Cozen A.E."/>
            <person name="Fitz-Gibbon S.T."/>
            <person name="House C.H."/>
            <person name="Saltikov C."/>
            <person name="Lowe T.M."/>
            <person name="Richardson P."/>
        </authorList>
    </citation>
    <scope>NUCLEOTIDE SEQUENCE [LARGE SCALE GENOMIC DNA]</scope>
    <source>
        <strain evidence="2">JCM 11548</strain>
    </source>
</reference>